<dbReference type="InterPro" id="IPR020557">
    <property type="entry name" value="Fumarate_lyase_CS"/>
</dbReference>
<feature type="domain" description="Fumarase C C-terminal" evidence="4">
    <location>
        <begin position="407"/>
        <end position="455"/>
    </location>
</feature>
<organism evidence="5 6">
    <name type="scientific">Candidatus Avoscillospira avistercoris</name>
    <dbReference type="NCBI Taxonomy" id="2840707"/>
    <lineage>
        <taxon>Bacteria</taxon>
        <taxon>Bacillati</taxon>
        <taxon>Bacillota</taxon>
        <taxon>Clostridia</taxon>
        <taxon>Eubacteriales</taxon>
        <taxon>Oscillospiraceae</taxon>
        <taxon>Oscillospiraceae incertae sedis</taxon>
        <taxon>Candidatus Avoscillospira</taxon>
    </lineage>
</organism>
<dbReference type="InterPro" id="IPR051546">
    <property type="entry name" value="Aspartate_Ammonia-Lyase"/>
</dbReference>
<dbReference type="Gene3D" id="1.20.200.10">
    <property type="entry name" value="Fumarase/aspartase (Central domain)"/>
    <property type="match status" value="1"/>
</dbReference>
<dbReference type="PANTHER" id="PTHR42696:SF2">
    <property type="entry name" value="ASPARTATE AMMONIA-LYASE"/>
    <property type="match status" value="1"/>
</dbReference>
<feature type="domain" description="Fumarate lyase N-terminal" evidence="3">
    <location>
        <begin position="11"/>
        <end position="333"/>
    </location>
</feature>
<dbReference type="GO" id="GO:0006531">
    <property type="term" value="P:aspartate metabolic process"/>
    <property type="evidence" value="ECO:0007669"/>
    <property type="project" value="TreeGrafter"/>
</dbReference>
<dbReference type="PROSITE" id="PS00163">
    <property type="entry name" value="FUMARATE_LYASES"/>
    <property type="match status" value="1"/>
</dbReference>
<sequence>MRIEHDFLGQMELEDQAYYGIQTVRGVQNSNVTGHTYGEDGMKVVRAMARIKKAAALANEQIGALDEKRAWAIGVAADEVLAGKLDDQFPVDMVTGGGGVSIHMNLNEVLAHRASMLLDGMEVHPNTHVNMGQSTNDVLPSAMLLTTHSLILEVVKAVDVLAEAVAERAEAFKDVVKLGRTCLQDAMPVTVGQELTGWHSFLLRHRQLLLYRADECLELPLGGTAVGTGVGAMPGYVDAVYPHLKMLTGYNVKPAANFFDAMQFADEYVHVSATLKSLAAGVSKMASDLRILSSGPRGGFGELRLPAVLPGSSIMPGKMNPILPELMIEIYLLVHGNDASVTMAAERGELDLNVWEAVITKCILESCRLLTRGLPRFARDCIAGLEVNEAHCRRQASTSAAIAMVISAVFGYETGSAVARKALEEDKTVAEVAVEQKLMDADTARQLLDPSLMTHGDSMADAIAKLRKAVKQ</sequence>
<proteinExistence type="predicted"/>
<reference evidence="5" key="1">
    <citation type="submission" date="2020-10" db="EMBL/GenBank/DDBJ databases">
        <authorList>
            <person name="Gilroy R."/>
        </authorList>
    </citation>
    <scope>NUCLEOTIDE SEQUENCE</scope>
    <source>
        <strain evidence="5">ChiBcec16-1751</strain>
    </source>
</reference>
<reference evidence="5" key="2">
    <citation type="journal article" date="2021" name="PeerJ">
        <title>Extensive microbial diversity within the chicken gut microbiome revealed by metagenomics and culture.</title>
        <authorList>
            <person name="Gilroy R."/>
            <person name="Ravi A."/>
            <person name="Getino M."/>
            <person name="Pursley I."/>
            <person name="Horton D.L."/>
            <person name="Alikhan N.F."/>
            <person name="Baker D."/>
            <person name="Gharbi K."/>
            <person name="Hall N."/>
            <person name="Watson M."/>
            <person name="Adriaenssens E.M."/>
            <person name="Foster-Nyarko E."/>
            <person name="Jarju S."/>
            <person name="Secka A."/>
            <person name="Antonio M."/>
            <person name="Oren A."/>
            <person name="Chaudhuri R.R."/>
            <person name="La Ragione R."/>
            <person name="Hildebrand F."/>
            <person name="Pallen M.J."/>
        </authorList>
    </citation>
    <scope>NUCLEOTIDE SEQUENCE</scope>
    <source>
        <strain evidence="5">ChiBcec16-1751</strain>
    </source>
</reference>
<dbReference type="Proteomes" id="UP000886741">
    <property type="component" value="Unassembled WGS sequence"/>
</dbReference>
<dbReference type="GO" id="GO:0005829">
    <property type="term" value="C:cytosol"/>
    <property type="evidence" value="ECO:0007669"/>
    <property type="project" value="TreeGrafter"/>
</dbReference>
<dbReference type="SUPFAM" id="SSF48557">
    <property type="entry name" value="L-aspartase-like"/>
    <property type="match status" value="1"/>
</dbReference>
<dbReference type="GO" id="GO:0008652">
    <property type="term" value="P:amino acid biosynthetic process"/>
    <property type="evidence" value="ECO:0007669"/>
    <property type="project" value="UniProtKB-KW"/>
</dbReference>
<dbReference type="InterPro" id="IPR000362">
    <property type="entry name" value="Fumarate_lyase_fam"/>
</dbReference>
<dbReference type="InterPro" id="IPR022761">
    <property type="entry name" value="Fumarate_lyase_N"/>
</dbReference>
<evidence type="ECO:0000313" key="5">
    <source>
        <dbReference type="EMBL" id="HIS64015.1"/>
    </source>
</evidence>
<keyword evidence="2" id="KW-0456">Lyase</keyword>
<dbReference type="EMBL" id="DVJJ01000024">
    <property type="protein sequence ID" value="HIS64015.1"/>
    <property type="molecule type" value="Genomic_DNA"/>
</dbReference>
<dbReference type="InterPro" id="IPR024083">
    <property type="entry name" value="Fumarase/histidase_N"/>
</dbReference>
<evidence type="ECO:0000256" key="2">
    <source>
        <dbReference type="ARBA" id="ARBA00023239"/>
    </source>
</evidence>
<keyword evidence="1" id="KW-0028">Amino-acid biosynthesis</keyword>
<evidence type="ECO:0000259" key="3">
    <source>
        <dbReference type="Pfam" id="PF00206"/>
    </source>
</evidence>
<dbReference type="GO" id="GO:0006099">
    <property type="term" value="P:tricarboxylic acid cycle"/>
    <property type="evidence" value="ECO:0007669"/>
    <property type="project" value="InterPro"/>
</dbReference>
<gene>
    <name evidence="5" type="ORF">IAA83_01415</name>
</gene>
<dbReference type="Pfam" id="PF00206">
    <property type="entry name" value="Lyase_1"/>
    <property type="match status" value="1"/>
</dbReference>
<dbReference type="InterPro" id="IPR008948">
    <property type="entry name" value="L-Aspartase-like"/>
</dbReference>
<dbReference type="Pfam" id="PF10415">
    <property type="entry name" value="FumaraseC_C"/>
    <property type="match status" value="1"/>
</dbReference>
<accession>A0A9D1JSB2</accession>
<evidence type="ECO:0000259" key="4">
    <source>
        <dbReference type="Pfam" id="PF10415"/>
    </source>
</evidence>
<dbReference type="PRINTS" id="PR00145">
    <property type="entry name" value="ARGSUCLYASE"/>
</dbReference>
<comment type="caution">
    <text evidence="5">The sequence shown here is derived from an EMBL/GenBank/DDBJ whole genome shotgun (WGS) entry which is preliminary data.</text>
</comment>
<evidence type="ECO:0000256" key="1">
    <source>
        <dbReference type="ARBA" id="ARBA00022605"/>
    </source>
</evidence>
<name>A0A9D1JSB2_9FIRM</name>
<dbReference type="PRINTS" id="PR00149">
    <property type="entry name" value="FUMRATELYASE"/>
</dbReference>
<dbReference type="GO" id="GO:0008797">
    <property type="term" value="F:aspartate ammonia-lyase activity"/>
    <property type="evidence" value="ECO:0007669"/>
    <property type="project" value="TreeGrafter"/>
</dbReference>
<dbReference type="PANTHER" id="PTHR42696">
    <property type="entry name" value="ASPARTATE AMMONIA-LYASE"/>
    <property type="match status" value="1"/>
</dbReference>
<dbReference type="InterPro" id="IPR018951">
    <property type="entry name" value="Fumarase_C_C"/>
</dbReference>
<dbReference type="AlphaFoldDB" id="A0A9D1JSB2"/>
<evidence type="ECO:0000313" key="6">
    <source>
        <dbReference type="Proteomes" id="UP000886741"/>
    </source>
</evidence>
<protein>
    <submittedName>
        <fullName evidence="5">Aspartate ammonia-lyase</fullName>
    </submittedName>
</protein>
<dbReference type="Gene3D" id="1.10.275.10">
    <property type="entry name" value="Fumarase/aspartase (N-terminal domain)"/>
    <property type="match status" value="1"/>
</dbReference>
<dbReference type="Gene3D" id="1.10.40.30">
    <property type="entry name" value="Fumarase/aspartase (C-terminal domain)"/>
    <property type="match status" value="1"/>
</dbReference>